<dbReference type="PROSITE" id="PS50203">
    <property type="entry name" value="CALPAIN_CAT"/>
    <property type="match status" value="1"/>
</dbReference>
<dbReference type="OrthoDB" id="424753at2759"/>
<evidence type="ECO:0000256" key="6">
    <source>
        <dbReference type="PROSITE-ProRule" id="PRU00239"/>
    </source>
</evidence>
<dbReference type="AlphaFoldDB" id="B3RNL8"/>
<evidence type="ECO:0000256" key="1">
    <source>
        <dbReference type="ARBA" id="ARBA00007623"/>
    </source>
</evidence>
<keyword evidence="4 6" id="KW-0788">Thiol protease</keyword>
<name>B3RNL8_TRIAD</name>
<evidence type="ECO:0000256" key="2">
    <source>
        <dbReference type="ARBA" id="ARBA00022670"/>
    </source>
</evidence>
<feature type="active site" evidence="5 6">
    <location>
        <position position="83"/>
    </location>
</feature>
<dbReference type="eggNOG" id="KOG0045">
    <property type="taxonomic scope" value="Eukaryota"/>
</dbReference>
<dbReference type="GeneID" id="6750528"/>
<evidence type="ECO:0000256" key="3">
    <source>
        <dbReference type="ARBA" id="ARBA00022801"/>
    </source>
</evidence>
<dbReference type="InterPro" id="IPR000169">
    <property type="entry name" value="Pept_cys_AS"/>
</dbReference>
<dbReference type="CTD" id="6750528"/>
<feature type="active site" evidence="5 6">
    <location>
        <position position="241"/>
    </location>
</feature>
<dbReference type="PRINTS" id="PR00704">
    <property type="entry name" value="CALPAIN"/>
</dbReference>
<dbReference type="PANTHER" id="PTHR10183:SF433">
    <property type="entry name" value="CALPAIN-A-RELATED"/>
    <property type="match status" value="1"/>
</dbReference>
<dbReference type="InterPro" id="IPR001300">
    <property type="entry name" value="Peptidase_C2_calpain_cat"/>
</dbReference>
<protein>
    <recommendedName>
        <fullName evidence="7">Calpain catalytic domain-containing protein</fullName>
    </recommendedName>
</protein>
<evidence type="ECO:0000256" key="5">
    <source>
        <dbReference type="PIRSR" id="PIRSR622684-1"/>
    </source>
</evidence>
<dbReference type="Pfam" id="PF00648">
    <property type="entry name" value="Peptidase_C2"/>
    <property type="match status" value="1"/>
</dbReference>
<keyword evidence="9" id="KW-1185">Reference proteome</keyword>
<organism evidence="8 9">
    <name type="scientific">Trichoplax adhaerens</name>
    <name type="common">Trichoplax reptans</name>
    <dbReference type="NCBI Taxonomy" id="10228"/>
    <lineage>
        <taxon>Eukaryota</taxon>
        <taxon>Metazoa</taxon>
        <taxon>Placozoa</taxon>
        <taxon>Uniplacotomia</taxon>
        <taxon>Trichoplacea</taxon>
        <taxon>Trichoplacidae</taxon>
        <taxon>Trichoplax</taxon>
    </lineage>
</organism>
<accession>B3RNL8</accession>
<comment type="similarity">
    <text evidence="1">Belongs to the peptidase C2 family.</text>
</comment>
<dbReference type="SMART" id="SM00230">
    <property type="entry name" value="CysPc"/>
    <property type="match status" value="1"/>
</dbReference>
<feature type="active site" evidence="5 6">
    <location>
        <position position="265"/>
    </location>
</feature>
<evidence type="ECO:0000313" key="9">
    <source>
        <dbReference type="Proteomes" id="UP000009022"/>
    </source>
</evidence>
<dbReference type="SUPFAM" id="SSF49758">
    <property type="entry name" value="Calpain large subunit, middle domain (domain III)"/>
    <property type="match status" value="1"/>
</dbReference>
<keyword evidence="2 6" id="KW-0645">Protease</keyword>
<dbReference type="HOGENOM" id="CLU_010982_3_4_1"/>
<dbReference type="CDD" id="cd00214">
    <property type="entry name" value="Calpain_III"/>
    <property type="match status" value="1"/>
</dbReference>
<sequence length="484" mass="55636">MSAPSPITQYKDQDYNALKAQCLESGKLFEDPTFPANDSSLYYDKRESHGIVWLRPKEITDDPKLYVDGGDRLDMRQGRLGDCWFVASLSSLATEKNLLYRVIPNDQTFDKDYAGILHVRFWRMGQWADIVIDDRLPCFEKSKRPCYVHPSDKHEFWGCFIEKAYAKVNNSYEALVGGVNWEALETFTGGIHEDYHMPSMPADGFQRIFNALARHSLLGCFGVTQLRVKGHVLPNGLVWGHAYSVDKAAKIEGNDEEVPLVRIRNPWGCGEWKGAWSDGSAEWDTVSEETKKAIGMAVANNGEFWMSYEDFISNYVTLEICMLKPDIEYKDGNKMKWNFVEVAGEWKKGVNAGGCWNFRKTYHTNPQIRFEIPEDDTPEGTSIFIALMQMFTRPFAGEHKKTQSICFTIYRVEGDQVGKRLDENYLLHHRFNARCKAFGRSAEISNRFTFKKGHYVVIPVTYKPDEETKFCLRIFTEKPINVTK</sequence>
<dbReference type="InterPro" id="IPR022684">
    <property type="entry name" value="Calpain_cysteine_protease"/>
</dbReference>
<dbReference type="Gene3D" id="3.90.70.10">
    <property type="entry name" value="Cysteine proteinases"/>
    <property type="match status" value="1"/>
</dbReference>
<dbReference type="PhylomeDB" id="B3RNL8"/>
<dbReference type="SMART" id="SM00720">
    <property type="entry name" value="calpain_III"/>
    <property type="match status" value="1"/>
</dbReference>
<dbReference type="CDD" id="cd00044">
    <property type="entry name" value="CysPc"/>
    <property type="match status" value="1"/>
</dbReference>
<dbReference type="Pfam" id="PF01067">
    <property type="entry name" value="Calpain_III"/>
    <property type="match status" value="1"/>
</dbReference>
<keyword evidence="3 6" id="KW-0378">Hydrolase</keyword>
<reference evidence="8 9" key="1">
    <citation type="journal article" date="2008" name="Nature">
        <title>The Trichoplax genome and the nature of placozoans.</title>
        <authorList>
            <person name="Srivastava M."/>
            <person name="Begovic E."/>
            <person name="Chapman J."/>
            <person name="Putnam N.H."/>
            <person name="Hellsten U."/>
            <person name="Kawashima T."/>
            <person name="Kuo A."/>
            <person name="Mitros T."/>
            <person name="Salamov A."/>
            <person name="Carpenter M.L."/>
            <person name="Signorovitch A.Y."/>
            <person name="Moreno M.A."/>
            <person name="Kamm K."/>
            <person name="Grimwood J."/>
            <person name="Schmutz J."/>
            <person name="Shapiro H."/>
            <person name="Grigoriev I.V."/>
            <person name="Buss L.W."/>
            <person name="Schierwater B."/>
            <person name="Dellaporta S.L."/>
            <person name="Rokhsar D.S."/>
        </authorList>
    </citation>
    <scope>NUCLEOTIDE SEQUENCE [LARGE SCALE GENOMIC DNA]</scope>
    <source>
        <strain evidence="8 9">Grell-BS-1999</strain>
    </source>
</reference>
<dbReference type="GO" id="GO:0004198">
    <property type="term" value="F:calcium-dependent cysteine-type endopeptidase activity"/>
    <property type="evidence" value="ECO:0000318"/>
    <property type="project" value="GO_Central"/>
</dbReference>
<proteinExistence type="inferred from homology"/>
<dbReference type="InParanoid" id="B3RNL8"/>
<dbReference type="Proteomes" id="UP000009022">
    <property type="component" value="Unassembled WGS sequence"/>
</dbReference>
<evidence type="ECO:0000259" key="7">
    <source>
        <dbReference type="PROSITE" id="PS50203"/>
    </source>
</evidence>
<dbReference type="FunFam" id="3.90.70.10:FF:000114">
    <property type="entry name" value="Calpain a"/>
    <property type="match status" value="1"/>
</dbReference>
<dbReference type="STRING" id="10228.B3RNL8"/>
<dbReference type="OMA" id="LMCMIDI"/>
<evidence type="ECO:0000256" key="4">
    <source>
        <dbReference type="ARBA" id="ARBA00022807"/>
    </source>
</evidence>
<dbReference type="GO" id="GO:0005737">
    <property type="term" value="C:cytoplasm"/>
    <property type="evidence" value="ECO:0000318"/>
    <property type="project" value="GO_Central"/>
</dbReference>
<dbReference type="GO" id="GO:0006508">
    <property type="term" value="P:proteolysis"/>
    <property type="evidence" value="ECO:0000318"/>
    <property type="project" value="GO_Central"/>
</dbReference>
<dbReference type="InterPro" id="IPR033883">
    <property type="entry name" value="C2_III"/>
</dbReference>
<evidence type="ECO:0000313" key="8">
    <source>
        <dbReference type="EMBL" id="EDV27479.1"/>
    </source>
</evidence>
<feature type="domain" description="Calpain catalytic" evidence="7">
    <location>
        <begin position="28"/>
        <end position="324"/>
    </location>
</feature>
<dbReference type="Gene3D" id="2.60.120.380">
    <property type="match status" value="1"/>
</dbReference>
<dbReference type="KEGG" id="tad:TRIADDRAFT_21543"/>
<gene>
    <name evidence="8" type="ORF">TRIADDRAFT_21543</name>
</gene>
<dbReference type="InterPro" id="IPR036213">
    <property type="entry name" value="Calpain_III_sf"/>
</dbReference>
<dbReference type="EMBL" id="DS985242">
    <property type="protein sequence ID" value="EDV27479.1"/>
    <property type="molecule type" value="Genomic_DNA"/>
</dbReference>
<dbReference type="PANTHER" id="PTHR10183">
    <property type="entry name" value="CALPAIN"/>
    <property type="match status" value="1"/>
</dbReference>
<dbReference type="RefSeq" id="XP_002109313.1">
    <property type="nucleotide sequence ID" value="XM_002109277.1"/>
</dbReference>
<dbReference type="SUPFAM" id="SSF54001">
    <property type="entry name" value="Cysteine proteinases"/>
    <property type="match status" value="1"/>
</dbReference>
<dbReference type="PROSITE" id="PS00139">
    <property type="entry name" value="THIOL_PROTEASE_CYS"/>
    <property type="match status" value="1"/>
</dbReference>
<dbReference type="InterPro" id="IPR022682">
    <property type="entry name" value="Calpain_domain_III"/>
</dbReference>
<dbReference type="InterPro" id="IPR022683">
    <property type="entry name" value="Calpain_III"/>
</dbReference>
<dbReference type="InterPro" id="IPR038765">
    <property type="entry name" value="Papain-like_cys_pep_sf"/>
</dbReference>